<keyword evidence="2 3" id="KW-0479">Metal-binding</keyword>
<name>A0A5C7I1D4_9ROSI</name>
<dbReference type="EMBL" id="VAHF01000004">
    <property type="protein sequence ID" value="TXG62738.1"/>
    <property type="molecule type" value="Genomic_DNA"/>
</dbReference>
<evidence type="ECO:0008006" key="6">
    <source>
        <dbReference type="Google" id="ProtNLM"/>
    </source>
</evidence>
<proteinExistence type="inferred from homology"/>
<dbReference type="InterPro" id="IPR002401">
    <property type="entry name" value="Cyt_P450_E_grp-I"/>
</dbReference>
<keyword evidence="2 3" id="KW-0349">Heme</keyword>
<evidence type="ECO:0000256" key="2">
    <source>
        <dbReference type="PIRSR" id="PIRSR602401-1"/>
    </source>
</evidence>
<dbReference type="Proteomes" id="UP000323000">
    <property type="component" value="Chromosome 4"/>
</dbReference>
<dbReference type="InterPro" id="IPR036396">
    <property type="entry name" value="Cyt_P450_sf"/>
</dbReference>
<dbReference type="OrthoDB" id="6764281at2759"/>
<dbReference type="InterPro" id="IPR017972">
    <property type="entry name" value="Cyt_P450_CS"/>
</dbReference>
<dbReference type="PRINTS" id="PR00385">
    <property type="entry name" value="P450"/>
</dbReference>
<dbReference type="PANTHER" id="PTHR47950:SF44">
    <property type="entry name" value="CYTOCHROME P450, FAMILY 76, SUBFAMILY C, POLYPEPTIDE 5-RELATED"/>
    <property type="match status" value="1"/>
</dbReference>
<dbReference type="Gene3D" id="1.10.630.10">
    <property type="entry name" value="Cytochrome P450"/>
    <property type="match status" value="1"/>
</dbReference>
<dbReference type="InterPro" id="IPR001128">
    <property type="entry name" value="Cyt_P450"/>
</dbReference>
<keyword evidence="2 3" id="KW-0408">Iron</keyword>
<accession>A0A5C7I1D4</accession>
<dbReference type="GO" id="GO:0004497">
    <property type="term" value="F:monooxygenase activity"/>
    <property type="evidence" value="ECO:0007669"/>
    <property type="project" value="UniProtKB-KW"/>
</dbReference>
<keyword evidence="3" id="KW-0503">Monooxygenase</keyword>
<keyword evidence="5" id="KW-1185">Reference proteome</keyword>
<comment type="caution">
    <text evidence="4">The sequence shown here is derived from an EMBL/GenBank/DDBJ whole genome shotgun (WGS) entry which is preliminary data.</text>
</comment>
<dbReference type="SUPFAM" id="SSF48264">
    <property type="entry name" value="Cytochrome P450"/>
    <property type="match status" value="1"/>
</dbReference>
<comment type="cofactor">
    <cofactor evidence="2">
        <name>heme</name>
        <dbReference type="ChEBI" id="CHEBI:30413"/>
    </cofactor>
</comment>
<dbReference type="PROSITE" id="PS00086">
    <property type="entry name" value="CYTOCHROME_P450"/>
    <property type="match status" value="1"/>
</dbReference>
<dbReference type="PANTHER" id="PTHR47950">
    <property type="entry name" value="CYTOCHROME P450, FAMILY 76, SUBFAMILY C, POLYPEPTIDE 5-RELATED"/>
    <property type="match status" value="1"/>
</dbReference>
<evidence type="ECO:0000256" key="1">
    <source>
        <dbReference type="ARBA" id="ARBA00010617"/>
    </source>
</evidence>
<reference evidence="5" key="1">
    <citation type="journal article" date="2019" name="Gigascience">
        <title>De novo genome assembly of the endangered Acer yangbiense, a plant species with extremely small populations endemic to Yunnan Province, China.</title>
        <authorList>
            <person name="Yang J."/>
            <person name="Wariss H.M."/>
            <person name="Tao L."/>
            <person name="Zhang R."/>
            <person name="Yun Q."/>
            <person name="Hollingsworth P."/>
            <person name="Dao Z."/>
            <person name="Luo G."/>
            <person name="Guo H."/>
            <person name="Ma Y."/>
            <person name="Sun W."/>
        </authorList>
    </citation>
    <scope>NUCLEOTIDE SEQUENCE [LARGE SCALE GENOMIC DNA]</scope>
    <source>
        <strain evidence="5">cv. Malutang</strain>
    </source>
</reference>
<evidence type="ECO:0000256" key="3">
    <source>
        <dbReference type="RuleBase" id="RU000461"/>
    </source>
</evidence>
<protein>
    <recommendedName>
        <fullName evidence="6">Cytochrome P450</fullName>
    </recommendedName>
</protein>
<sequence>MAELLHNPEKLTKAQTELRQLLGKGSLVQEFDINKLPFLQAVKKETLRLHPPAPFLVPHKAETEVEISSYVVPKTAQILVNVWAMGRDSSVWQNPTSFMPERFLESEIDVKGRDFELIPFGAGRRICPGLPLAQRMVHLNLASLLCTFDWKLANDMKPEDMDMTEKFGLTLHKSEPLLAIPTKV</sequence>
<evidence type="ECO:0000313" key="4">
    <source>
        <dbReference type="EMBL" id="TXG62738.1"/>
    </source>
</evidence>
<dbReference type="GO" id="GO:0016705">
    <property type="term" value="F:oxidoreductase activity, acting on paired donors, with incorporation or reduction of molecular oxygen"/>
    <property type="evidence" value="ECO:0007669"/>
    <property type="project" value="InterPro"/>
</dbReference>
<feature type="binding site" description="axial binding residue" evidence="2">
    <location>
        <position position="127"/>
    </location>
    <ligand>
        <name>heme</name>
        <dbReference type="ChEBI" id="CHEBI:30413"/>
    </ligand>
    <ligandPart>
        <name>Fe</name>
        <dbReference type="ChEBI" id="CHEBI:18248"/>
    </ligandPart>
</feature>
<comment type="similarity">
    <text evidence="1 3">Belongs to the cytochrome P450 family.</text>
</comment>
<organism evidence="4 5">
    <name type="scientific">Acer yangbiense</name>
    <dbReference type="NCBI Taxonomy" id="1000413"/>
    <lineage>
        <taxon>Eukaryota</taxon>
        <taxon>Viridiplantae</taxon>
        <taxon>Streptophyta</taxon>
        <taxon>Embryophyta</taxon>
        <taxon>Tracheophyta</taxon>
        <taxon>Spermatophyta</taxon>
        <taxon>Magnoliopsida</taxon>
        <taxon>eudicotyledons</taxon>
        <taxon>Gunneridae</taxon>
        <taxon>Pentapetalae</taxon>
        <taxon>rosids</taxon>
        <taxon>malvids</taxon>
        <taxon>Sapindales</taxon>
        <taxon>Sapindaceae</taxon>
        <taxon>Hippocastanoideae</taxon>
        <taxon>Acereae</taxon>
        <taxon>Acer</taxon>
    </lineage>
</organism>
<dbReference type="AlphaFoldDB" id="A0A5C7I1D4"/>
<gene>
    <name evidence="4" type="ORF">EZV62_009732</name>
</gene>
<dbReference type="PRINTS" id="PR00463">
    <property type="entry name" value="EP450I"/>
</dbReference>
<keyword evidence="3" id="KW-0560">Oxidoreductase</keyword>
<dbReference type="FunFam" id="1.10.630.10:FF:000138">
    <property type="entry name" value="Os10g0167200 protein"/>
    <property type="match status" value="1"/>
</dbReference>
<dbReference type="GO" id="GO:0020037">
    <property type="term" value="F:heme binding"/>
    <property type="evidence" value="ECO:0007669"/>
    <property type="project" value="InterPro"/>
</dbReference>
<dbReference type="GO" id="GO:0005506">
    <property type="term" value="F:iron ion binding"/>
    <property type="evidence" value="ECO:0007669"/>
    <property type="project" value="InterPro"/>
</dbReference>
<evidence type="ECO:0000313" key="5">
    <source>
        <dbReference type="Proteomes" id="UP000323000"/>
    </source>
</evidence>
<dbReference type="Pfam" id="PF00067">
    <property type="entry name" value="p450"/>
    <property type="match status" value="1"/>
</dbReference>